<proteinExistence type="predicted"/>
<keyword evidence="1" id="KW-1133">Transmembrane helix</keyword>
<evidence type="ECO:0000313" key="3">
    <source>
        <dbReference type="Proteomes" id="UP000557193"/>
    </source>
</evidence>
<feature type="transmembrane region" description="Helical" evidence="1">
    <location>
        <begin position="12"/>
        <end position="32"/>
    </location>
</feature>
<organism evidence="2 3">
    <name type="scientific">Pseudomonas fluvialis</name>
    <dbReference type="NCBI Taxonomy" id="1793966"/>
    <lineage>
        <taxon>Bacteria</taxon>
        <taxon>Pseudomonadati</taxon>
        <taxon>Pseudomonadota</taxon>
        <taxon>Gammaproteobacteria</taxon>
        <taxon>Pseudomonadales</taxon>
        <taxon>Pseudomonadaceae</taxon>
        <taxon>Pseudomonas</taxon>
    </lineage>
</organism>
<dbReference type="Proteomes" id="UP000557193">
    <property type="component" value="Unassembled WGS sequence"/>
</dbReference>
<comment type="caution">
    <text evidence="2">The sequence shown here is derived from an EMBL/GenBank/DDBJ whole genome shotgun (WGS) entry which is preliminary data.</text>
</comment>
<sequence length="137" mass="14257">MRPEARGRQQGFGLVAALFVIIVITLVIAAMARLSTTQHGSNSLALQQARAYQAARAGLEWGISRAFNAGSCSNSGVSMAGGGLSEFTVSLTCSSTSHTDDDGSGLTIYRLTAQAQNGAAGSRPDYAFRSLTAVVER</sequence>
<gene>
    <name evidence="2" type="ORF">HNP49_002833</name>
</gene>
<protein>
    <submittedName>
        <fullName evidence="2">MSHA biogenesis protein MshP</fullName>
    </submittedName>
</protein>
<name>A0A7X0EVK1_9PSED</name>
<dbReference type="EMBL" id="JACHLL010000005">
    <property type="protein sequence ID" value="MBB6342651.1"/>
    <property type="molecule type" value="Genomic_DNA"/>
</dbReference>
<keyword evidence="1" id="KW-0472">Membrane</keyword>
<dbReference type="AlphaFoldDB" id="A0A7X0EVK1"/>
<keyword evidence="1" id="KW-0812">Transmembrane</keyword>
<evidence type="ECO:0000313" key="2">
    <source>
        <dbReference type="EMBL" id="MBB6342651.1"/>
    </source>
</evidence>
<accession>A0A7X0EVK1</accession>
<reference evidence="2 3" key="1">
    <citation type="submission" date="2020-08" db="EMBL/GenBank/DDBJ databases">
        <title>Functional genomics of gut bacteria from endangered species of beetles.</title>
        <authorList>
            <person name="Carlos-Shanley C."/>
        </authorList>
    </citation>
    <scope>NUCLEOTIDE SEQUENCE [LARGE SCALE GENOMIC DNA]</scope>
    <source>
        <strain evidence="2 3">S00202</strain>
    </source>
</reference>
<keyword evidence="3" id="KW-1185">Reference proteome</keyword>
<dbReference type="RefSeq" id="WP_184684310.1">
    <property type="nucleotide sequence ID" value="NZ_JACHLL010000005.1"/>
</dbReference>
<evidence type="ECO:0000256" key="1">
    <source>
        <dbReference type="SAM" id="Phobius"/>
    </source>
</evidence>